<sequence length="104" mass="11584">MEAYRYPINLLSDRKPANIQRRTSPIGLRSLRSRAPPMMTTTGTTTSPSSSLRSRSTKATTSVKAPRHSLPQHRAPSSMSSSAKSRRRFTRTSVTPMILRSARI</sequence>
<proteinExistence type="predicted"/>
<evidence type="ECO:0000313" key="3">
    <source>
        <dbReference type="Proteomes" id="UP000274429"/>
    </source>
</evidence>
<organism evidence="4">
    <name type="scientific">Hydatigena taeniaeformis</name>
    <name type="common">Feline tapeworm</name>
    <name type="synonym">Taenia taeniaeformis</name>
    <dbReference type="NCBI Taxonomy" id="6205"/>
    <lineage>
        <taxon>Eukaryota</taxon>
        <taxon>Metazoa</taxon>
        <taxon>Spiralia</taxon>
        <taxon>Lophotrochozoa</taxon>
        <taxon>Platyhelminthes</taxon>
        <taxon>Cestoda</taxon>
        <taxon>Eucestoda</taxon>
        <taxon>Cyclophyllidea</taxon>
        <taxon>Taeniidae</taxon>
        <taxon>Hydatigera</taxon>
    </lineage>
</organism>
<dbReference type="Proteomes" id="UP000274429">
    <property type="component" value="Unassembled WGS sequence"/>
</dbReference>
<protein>
    <submittedName>
        <fullName evidence="2 4">Uncharacterized protein</fullName>
    </submittedName>
</protein>
<reference evidence="2 3" key="2">
    <citation type="submission" date="2018-11" db="EMBL/GenBank/DDBJ databases">
        <authorList>
            <consortium name="Pathogen Informatics"/>
        </authorList>
    </citation>
    <scope>NUCLEOTIDE SEQUENCE [LARGE SCALE GENOMIC DNA]</scope>
</reference>
<evidence type="ECO:0000313" key="4">
    <source>
        <dbReference type="WBParaSite" id="TTAC_0000503201-mRNA-1"/>
    </source>
</evidence>
<feature type="compositionally biased region" description="Low complexity" evidence="1">
    <location>
        <begin position="74"/>
        <end position="83"/>
    </location>
</feature>
<keyword evidence="3" id="KW-1185">Reference proteome</keyword>
<accession>A0A0R3WW92</accession>
<dbReference type="EMBL" id="UYWX01005961">
    <property type="protein sequence ID" value="VDM26074.1"/>
    <property type="molecule type" value="Genomic_DNA"/>
</dbReference>
<dbReference type="AlphaFoldDB" id="A0A0R3WW92"/>
<evidence type="ECO:0000256" key="1">
    <source>
        <dbReference type="SAM" id="MobiDB-lite"/>
    </source>
</evidence>
<dbReference type="WBParaSite" id="TTAC_0000503201-mRNA-1">
    <property type="protein sequence ID" value="TTAC_0000503201-mRNA-1"/>
    <property type="gene ID" value="TTAC_0000503201"/>
</dbReference>
<name>A0A0R3WW92_HYDTA</name>
<reference evidence="4" key="1">
    <citation type="submission" date="2017-02" db="UniProtKB">
        <authorList>
            <consortium name="WormBaseParasite"/>
        </authorList>
    </citation>
    <scope>IDENTIFICATION</scope>
</reference>
<evidence type="ECO:0000313" key="2">
    <source>
        <dbReference type="EMBL" id="VDM26074.1"/>
    </source>
</evidence>
<feature type="region of interest" description="Disordered" evidence="1">
    <location>
        <begin position="13"/>
        <end position="104"/>
    </location>
</feature>
<gene>
    <name evidence="2" type="ORF">TTAC_LOCUS5017</name>
</gene>
<feature type="compositionally biased region" description="Low complexity" evidence="1">
    <location>
        <begin position="40"/>
        <end position="62"/>
    </location>
</feature>